<dbReference type="Gene3D" id="1.10.10.10">
    <property type="entry name" value="Winged helix-like DNA-binding domain superfamily/Winged helix DNA-binding domain"/>
    <property type="match status" value="1"/>
</dbReference>
<dbReference type="AlphaFoldDB" id="A0AAE3SLF6"/>
<sequence>MSEKDYLFHGLSRLVGKLTNTDFCNRAIDYSTELKELHNLICLNNQFYHIIQFPQFKLFYTSPNIMPILGYDFHELTLKKLFSYIHTEDYPTVILATKKMCEFAISEIDNLKPFNSIISMDFRIRHRDGHYVRLLNQNCLFKKCIEKPTFYTLSFSTDITHIKESLKIDFNYTNTGDDTSFIFPDDELKEIASIFTKREKEILSLLAMGKKSNEIAEILNISKHTVDTHRRKMLSKSHLCNTAELIAYSISNHIVQ</sequence>
<dbReference type="GO" id="GO:0006355">
    <property type="term" value="P:regulation of DNA-templated transcription"/>
    <property type="evidence" value="ECO:0007669"/>
    <property type="project" value="InterPro"/>
</dbReference>
<dbReference type="SUPFAM" id="SSF46894">
    <property type="entry name" value="C-terminal effector domain of the bipartite response regulators"/>
    <property type="match status" value="1"/>
</dbReference>
<proteinExistence type="predicted"/>
<dbReference type="InterPro" id="IPR036388">
    <property type="entry name" value="WH-like_DNA-bd_sf"/>
</dbReference>
<dbReference type="InterPro" id="IPR000014">
    <property type="entry name" value="PAS"/>
</dbReference>
<evidence type="ECO:0000256" key="1">
    <source>
        <dbReference type="ARBA" id="ARBA00023015"/>
    </source>
</evidence>
<dbReference type="SUPFAM" id="SSF55785">
    <property type="entry name" value="PYP-like sensor domain (PAS domain)"/>
    <property type="match status" value="1"/>
</dbReference>
<dbReference type="CDD" id="cd06170">
    <property type="entry name" value="LuxR_C_like"/>
    <property type="match status" value="1"/>
</dbReference>
<dbReference type="InterPro" id="IPR016032">
    <property type="entry name" value="Sig_transdc_resp-reg_C-effctor"/>
</dbReference>
<comment type="caution">
    <text evidence="5">The sequence shown here is derived from an EMBL/GenBank/DDBJ whole genome shotgun (WGS) entry which is preliminary data.</text>
</comment>
<reference evidence="5" key="1">
    <citation type="submission" date="2022-10" db="EMBL/GenBank/DDBJ databases">
        <authorList>
            <person name="Yu W.X."/>
        </authorList>
    </citation>
    <scope>NUCLEOTIDE SEQUENCE</scope>
    <source>
        <strain evidence="5">D04</strain>
    </source>
</reference>
<keyword evidence="3" id="KW-0804">Transcription</keyword>
<dbReference type="GO" id="GO:0003677">
    <property type="term" value="F:DNA binding"/>
    <property type="evidence" value="ECO:0007669"/>
    <property type="project" value="UniProtKB-KW"/>
</dbReference>
<dbReference type="PANTHER" id="PTHR44688">
    <property type="entry name" value="DNA-BINDING TRANSCRIPTIONAL ACTIVATOR DEVR_DOSR"/>
    <property type="match status" value="1"/>
</dbReference>
<evidence type="ECO:0000256" key="3">
    <source>
        <dbReference type="ARBA" id="ARBA00023163"/>
    </source>
</evidence>
<evidence type="ECO:0000313" key="6">
    <source>
        <dbReference type="Proteomes" id="UP001207408"/>
    </source>
</evidence>
<dbReference type="PANTHER" id="PTHR44688:SF16">
    <property type="entry name" value="DNA-BINDING TRANSCRIPTIONAL ACTIVATOR DEVR_DOSR"/>
    <property type="match status" value="1"/>
</dbReference>
<dbReference type="Proteomes" id="UP001207408">
    <property type="component" value="Unassembled WGS sequence"/>
</dbReference>
<dbReference type="Gene3D" id="3.30.450.20">
    <property type="entry name" value="PAS domain"/>
    <property type="match status" value="1"/>
</dbReference>
<dbReference type="PRINTS" id="PR00038">
    <property type="entry name" value="HTHLUXR"/>
</dbReference>
<accession>A0AAE3SLF6</accession>
<dbReference type="RefSeq" id="WP_301199993.1">
    <property type="nucleotide sequence ID" value="NZ_JAPDPI010000025.1"/>
</dbReference>
<evidence type="ECO:0000313" key="5">
    <source>
        <dbReference type="EMBL" id="MCW3806500.1"/>
    </source>
</evidence>
<protein>
    <submittedName>
        <fullName evidence="5">LuxR C-terminal-related transcriptional regulator</fullName>
    </submittedName>
</protein>
<dbReference type="InterPro" id="IPR000792">
    <property type="entry name" value="Tscrpt_reg_LuxR_C"/>
</dbReference>
<dbReference type="CDD" id="cd00130">
    <property type="entry name" value="PAS"/>
    <property type="match status" value="1"/>
</dbReference>
<dbReference type="InterPro" id="IPR035965">
    <property type="entry name" value="PAS-like_dom_sf"/>
</dbReference>
<dbReference type="SMART" id="SM00421">
    <property type="entry name" value="HTH_LUXR"/>
    <property type="match status" value="1"/>
</dbReference>
<evidence type="ECO:0000259" key="4">
    <source>
        <dbReference type="PROSITE" id="PS50043"/>
    </source>
</evidence>
<feature type="domain" description="HTH luxR-type" evidence="4">
    <location>
        <begin position="188"/>
        <end position="253"/>
    </location>
</feature>
<dbReference type="EMBL" id="JAPDPI010000025">
    <property type="protein sequence ID" value="MCW3806500.1"/>
    <property type="molecule type" value="Genomic_DNA"/>
</dbReference>
<evidence type="ECO:0000256" key="2">
    <source>
        <dbReference type="ARBA" id="ARBA00023125"/>
    </source>
</evidence>
<organism evidence="5 6">
    <name type="scientific">Plebeiibacterium marinum</name>
    <dbReference type="NCBI Taxonomy" id="2992111"/>
    <lineage>
        <taxon>Bacteria</taxon>
        <taxon>Pseudomonadati</taxon>
        <taxon>Bacteroidota</taxon>
        <taxon>Bacteroidia</taxon>
        <taxon>Marinilabiliales</taxon>
        <taxon>Marinilabiliaceae</taxon>
        <taxon>Plebeiibacterium</taxon>
    </lineage>
</organism>
<name>A0AAE3SLF6_9BACT</name>
<keyword evidence="6" id="KW-1185">Reference proteome</keyword>
<dbReference type="Pfam" id="PF00196">
    <property type="entry name" value="GerE"/>
    <property type="match status" value="1"/>
</dbReference>
<gene>
    <name evidence="5" type="ORF">OM074_12770</name>
</gene>
<keyword evidence="2" id="KW-0238">DNA-binding</keyword>
<keyword evidence="1" id="KW-0805">Transcription regulation</keyword>
<dbReference type="PROSITE" id="PS50043">
    <property type="entry name" value="HTH_LUXR_2"/>
    <property type="match status" value="1"/>
</dbReference>